<feature type="transmembrane region" description="Helical" evidence="8">
    <location>
        <begin position="350"/>
        <end position="375"/>
    </location>
</feature>
<dbReference type="PANTHER" id="PTHR31806">
    <property type="entry name" value="PURINE-CYTOSINE PERMEASE FCY2-RELATED"/>
    <property type="match status" value="1"/>
</dbReference>
<protein>
    <submittedName>
        <fullName evidence="9">Allantoin permease</fullName>
    </submittedName>
</protein>
<evidence type="ECO:0000256" key="2">
    <source>
        <dbReference type="ARBA" id="ARBA00008974"/>
    </source>
</evidence>
<feature type="transmembrane region" description="Helical" evidence="8">
    <location>
        <begin position="136"/>
        <end position="160"/>
    </location>
</feature>
<feature type="transmembrane region" description="Helical" evidence="8">
    <location>
        <begin position="166"/>
        <end position="184"/>
    </location>
</feature>
<keyword evidence="5 8" id="KW-1133">Transmembrane helix</keyword>
<feature type="transmembrane region" description="Helical" evidence="8">
    <location>
        <begin position="58"/>
        <end position="81"/>
    </location>
</feature>
<evidence type="ECO:0000313" key="10">
    <source>
        <dbReference type="Proteomes" id="UP000077748"/>
    </source>
</evidence>
<feature type="transmembrane region" description="Helical" evidence="8">
    <location>
        <begin position="274"/>
        <end position="293"/>
    </location>
</feature>
<evidence type="ECO:0000256" key="1">
    <source>
        <dbReference type="ARBA" id="ARBA00004141"/>
    </source>
</evidence>
<feature type="transmembrane region" description="Helical" evidence="8">
    <location>
        <begin position="101"/>
        <end position="124"/>
    </location>
</feature>
<dbReference type="PIRSF" id="PIRSF002744">
    <property type="entry name" value="Pur-cyt_permease"/>
    <property type="match status" value="1"/>
</dbReference>
<dbReference type="Pfam" id="PF02133">
    <property type="entry name" value="Transp_cyt_pur"/>
    <property type="match status" value="1"/>
</dbReference>
<reference evidence="9 10" key="1">
    <citation type="submission" date="2016-05" db="EMBL/GenBank/DDBJ databases">
        <title>Genome Sequence of Pseudomonas citronellolis Strain SJTE-3, an Estrogens and Persistent Organic Pollutants degradation strain.</title>
        <authorList>
            <person name="Liang R."/>
        </authorList>
    </citation>
    <scope>NUCLEOTIDE SEQUENCE [LARGE SCALE GENOMIC DNA]</scope>
    <source>
        <strain evidence="9 10">SJTE-3</strain>
    </source>
</reference>
<evidence type="ECO:0000256" key="5">
    <source>
        <dbReference type="ARBA" id="ARBA00022989"/>
    </source>
</evidence>
<accession>A0A1A9K5L4</accession>
<feature type="transmembrane region" description="Helical" evidence="8">
    <location>
        <begin position="325"/>
        <end position="344"/>
    </location>
</feature>
<proteinExistence type="inferred from homology"/>
<evidence type="ECO:0000256" key="6">
    <source>
        <dbReference type="ARBA" id="ARBA00023136"/>
    </source>
</evidence>
<dbReference type="InterPro" id="IPR001248">
    <property type="entry name" value="Pur-cyt_permease"/>
</dbReference>
<name>A0A1A9K5L4_9PSED</name>
<organism evidence="9 10">
    <name type="scientific">Pseudomonas citronellolis</name>
    <dbReference type="NCBI Taxonomy" id="53408"/>
    <lineage>
        <taxon>Bacteria</taxon>
        <taxon>Pseudomonadati</taxon>
        <taxon>Pseudomonadota</taxon>
        <taxon>Gammaproteobacteria</taxon>
        <taxon>Pseudomonadales</taxon>
        <taxon>Pseudomonadaceae</taxon>
        <taxon>Pseudomonas</taxon>
    </lineage>
</organism>
<evidence type="ECO:0000256" key="7">
    <source>
        <dbReference type="PIRNR" id="PIRNR002744"/>
    </source>
</evidence>
<feature type="transmembrane region" description="Helical" evidence="8">
    <location>
        <begin position="396"/>
        <end position="421"/>
    </location>
</feature>
<sequence>MSHTESTPLIENHTVDYVPPAERHGRARDLFTLWFSTNIAPLPVVTGAMVVQVYHLDLLWGLLAIFLGHMLGGVGIALASAQGPQLGIPQMVQSRGQFGRYGALLIVFFTALIYLGFFISNIVLAGESIHSIAPAVPLPAGILLGALGATAIGVIGYRFIHTLNRIGTWVMGGALLVGFAWIFCQQLPADFFSRGGFNLSGFVATLCLGIIWQVSFSPYTSDYSRYLPASVGIARPFFATFFGAVLGTSLSFSFGAVAVLATPEGTEAMAAVKQATGVFGPALMVLFLLNIISHNALNLYGAVLSIVTSIQTFAAAWTPSVRLRVALSSVVLAGSCLVALSASANFISQFIGLILTLLLVLVPWACINLIDFYLVKRGRYDIASIFRADGGIYGRFNPHAIIAYAIGILVQLPFANTALYVGPYANYLEGADLSWLAGLLVTCPLYYCLATRGQARESLQQGRLGLAD</sequence>
<dbReference type="RefSeq" id="WP_064581657.1">
    <property type="nucleotide sequence ID" value="NZ_CP015878.1"/>
</dbReference>
<dbReference type="InterPro" id="IPR026030">
    <property type="entry name" value="Pur-cyt_permease_Fcy2/21/22"/>
</dbReference>
<dbReference type="Gene3D" id="1.10.4160.10">
    <property type="entry name" value="Hydantoin permease"/>
    <property type="match status" value="1"/>
</dbReference>
<keyword evidence="3 7" id="KW-0813">Transport</keyword>
<comment type="similarity">
    <text evidence="2 7">Belongs to the purine-cytosine permease (2.A.39) family.</text>
</comment>
<dbReference type="GO" id="GO:0022857">
    <property type="term" value="F:transmembrane transporter activity"/>
    <property type="evidence" value="ECO:0007669"/>
    <property type="project" value="InterPro"/>
</dbReference>
<evidence type="ECO:0000256" key="4">
    <source>
        <dbReference type="ARBA" id="ARBA00022692"/>
    </source>
</evidence>
<comment type="subcellular location">
    <subcellularLocation>
        <location evidence="1">Membrane</location>
        <topology evidence="1">Multi-pass membrane protein</topology>
    </subcellularLocation>
</comment>
<feature type="transmembrane region" description="Helical" evidence="8">
    <location>
        <begin position="236"/>
        <end position="262"/>
    </location>
</feature>
<gene>
    <name evidence="9" type="ORF">A9C11_01585</name>
</gene>
<feature type="transmembrane region" description="Helical" evidence="8">
    <location>
        <begin position="433"/>
        <end position="450"/>
    </location>
</feature>
<evidence type="ECO:0000313" key="9">
    <source>
        <dbReference type="EMBL" id="ANI12748.1"/>
    </source>
</evidence>
<dbReference type="AlphaFoldDB" id="A0A1A9K5L4"/>
<evidence type="ECO:0000256" key="3">
    <source>
        <dbReference type="ARBA" id="ARBA00022448"/>
    </source>
</evidence>
<dbReference type="Proteomes" id="UP000077748">
    <property type="component" value="Chromosome"/>
</dbReference>
<feature type="transmembrane region" description="Helical" evidence="8">
    <location>
        <begin position="196"/>
        <end position="216"/>
    </location>
</feature>
<dbReference type="GO" id="GO:0005886">
    <property type="term" value="C:plasma membrane"/>
    <property type="evidence" value="ECO:0007669"/>
    <property type="project" value="TreeGrafter"/>
</dbReference>
<feature type="transmembrane region" description="Helical" evidence="8">
    <location>
        <begin position="31"/>
        <end position="51"/>
    </location>
</feature>
<dbReference type="EMBL" id="CP015878">
    <property type="protein sequence ID" value="ANI12748.1"/>
    <property type="molecule type" value="Genomic_DNA"/>
</dbReference>
<keyword evidence="4 8" id="KW-0812">Transmembrane</keyword>
<dbReference type="PANTHER" id="PTHR31806:SF1">
    <property type="entry name" value="PURINE-CYTOSINE PERMEASE FCY2-RELATED"/>
    <property type="match status" value="1"/>
</dbReference>
<evidence type="ECO:0000256" key="8">
    <source>
        <dbReference type="SAM" id="Phobius"/>
    </source>
</evidence>
<keyword evidence="6 7" id="KW-0472">Membrane</keyword>